<reference evidence="3" key="1">
    <citation type="submission" date="2013-05" db="EMBL/GenBank/DDBJ databases">
        <title>Building the sugarcane genome for biotechnology and identifying evolutionary trends.</title>
        <authorList>
            <person name="De Setta N."/>
            <person name="Monteiro-Vitorello C.B."/>
            <person name="Metcalfe C.J."/>
            <person name="Cruz G.M.Q."/>
            <person name="Del Bem L.E."/>
            <person name="Vicentini R."/>
            <person name="Nogueira F.T.S."/>
            <person name="Campos R.A."/>
            <person name="Nunes S.L."/>
            <person name="Turrini P.C.G."/>
            <person name="Vieira A.P."/>
            <person name="Cruz E.A.O."/>
            <person name="Correa T.C.S."/>
            <person name="Hotta C.T."/>
            <person name="de Mello-Varani A."/>
            <person name="Vautrin S."/>
            <person name="Trindade A.S."/>
            <person name="Vilela M.M."/>
            <person name="Horta C.L."/>
            <person name="Sato P.M."/>
            <person name="de Andrade R.F."/>
            <person name="Nishiyama M.Y."/>
            <person name="Cardoso-Silva C.B."/>
            <person name="Scortecci K.C."/>
            <person name="Garcia A.A.F."/>
            <person name="Carneiro M.S."/>
            <person name="Kim C."/>
            <person name="Paterson A.H."/>
            <person name="Berges H."/>
            <person name="D'Hont A."/>
            <person name="de-Souza A.P."/>
            <person name="Souza G.M."/>
            <person name="Vincentz M."/>
            <person name="Kitajima J.P."/>
            <person name="Van Sluys M.-A."/>
        </authorList>
    </citation>
    <scope>NUCLEOTIDE SEQUENCE</scope>
</reference>
<dbReference type="AlphaFoldDB" id="A0A059PZ00"/>
<dbReference type="EMBL" id="KF184751">
    <property type="protein sequence ID" value="AGT16287.1"/>
    <property type="molecule type" value="Genomic_DNA"/>
</dbReference>
<keyword evidence="1" id="KW-0175">Coiled coil</keyword>
<evidence type="ECO:0000313" key="3">
    <source>
        <dbReference type="EMBL" id="AGT16287.1"/>
    </source>
</evidence>
<dbReference type="InterPro" id="IPR058352">
    <property type="entry name" value="DUF8039"/>
</dbReference>
<organism evidence="3">
    <name type="scientific">Saccharum hybrid cultivar R570</name>
    <dbReference type="NCBI Taxonomy" id="131158"/>
    <lineage>
        <taxon>Eukaryota</taxon>
        <taxon>Viridiplantae</taxon>
        <taxon>Streptophyta</taxon>
        <taxon>Embryophyta</taxon>
        <taxon>Tracheophyta</taxon>
        <taxon>Spermatophyta</taxon>
        <taxon>Magnoliopsida</taxon>
        <taxon>Liliopsida</taxon>
        <taxon>Poales</taxon>
        <taxon>Poaceae</taxon>
        <taxon>PACMAD clade</taxon>
        <taxon>Panicoideae</taxon>
        <taxon>Andropogonodae</taxon>
        <taxon>Andropogoneae</taxon>
        <taxon>Saccharinae</taxon>
        <taxon>Saccharum</taxon>
        <taxon>Saccharum officinarum species complex</taxon>
    </lineage>
</organism>
<sequence length="300" mass="33633">MVPESLDWPERAKHWFFAHEGCLDLETGKVVYGERIQAIAERFHQARSIAQSGEWQPNRDKDELTYALGNPEHGGWTRGYGSVSWEHTFPQDRETYRSRQRKKKEDRERLHQLEEAVMKTSEVAFKALEREEALKATMNEQIRKVVEEVVSSRLQSLSQPTTNISPDSAQLKSSCASTEVPVRQDDDAGLRFPVDDVTAPLTSCELHILEENATVKVATGVISPIDPTKTPRIHSVAIPPGYASVSVDRVVKSHKNVALDIEGGDGEKTLGEAKKTFICWKKRYIIIPGAPPPQPNPRCG</sequence>
<feature type="domain" description="DUF8039" evidence="2">
    <location>
        <begin position="193"/>
        <end position="287"/>
    </location>
</feature>
<name>A0A059PZ00_9POAL</name>
<dbReference type="PANTHER" id="PTHR33018:SF34">
    <property type="entry name" value="OS02G0472350 PROTEIN"/>
    <property type="match status" value="1"/>
</dbReference>
<feature type="coiled-coil region" evidence="1">
    <location>
        <begin position="96"/>
        <end position="148"/>
    </location>
</feature>
<dbReference type="PANTHER" id="PTHR33018">
    <property type="entry name" value="OS10G0338966 PROTEIN-RELATED"/>
    <property type="match status" value="1"/>
</dbReference>
<protein>
    <recommendedName>
        <fullName evidence="2">DUF8039 domain-containing protein</fullName>
    </recommendedName>
</protein>
<evidence type="ECO:0000259" key="2">
    <source>
        <dbReference type="Pfam" id="PF26133"/>
    </source>
</evidence>
<evidence type="ECO:0000256" key="1">
    <source>
        <dbReference type="SAM" id="Coils"/>
    </source>
</evidence>
<dbReference type="Pfam" id="PF26133">
    <property type="entry name" value="DUF8039"/>
    <property type="match status" value="1"/>
</dbReference>
<proteinExistence type="predicted"/>
<gene>
    <name evidence="3" type="ORF">SHCRBa_159_E04_R_70</name>
</gene>
<accession>A0A059PZ00</accession>